<evidence type="ECO:0000313" key="2">
    <source>
        <dbReference type="EMBL" id="KAE8145337.1"/>
    </source>
</evidence>
<protein>
    <recommendedName>
        <fullName evidence="4">PSI domain-containing protein</fullName>
    </recommendedName>
</protein>
<accession>A0A5N6TG95</accession>
<dbReference type="Proteomes" id="UP000325780">
    <property type="component" value="Unassembled WGS sequence"/>
</dbReference>
<name>A0A5N6TG95_ASPAV</name>
<keyword evidence="1" id="KW-0472">Membrane</keyword>
<evidence type="ECO:0000313" key="3">
    <source>
        <dbReference type="Proteomes" id="UP000325780"/>
    </source>
</evidence>
<dbReference type="EMBL" id="ML742357">
    <property type="protein sequence ID" value="KAE8145337.1"/>
    <property type="molecule type" value="Genomic_DNA"/>
</dbReference>
<reference evidence="2 3" key="1">
    <citation type="submission" date="2019-04" db="EMBL/GenBank/DDBJ databases">
        <title>Friends and foes A comparative genomics study of 23 Aspergillus species from section Flavi.</title>
        <authorList>
            <consortium name="DOE Joint Genome Institute"/>
            <person name="Kjaerbolling I."/>
            <person name="Vesth T."/>
            <person name="Frisvad J.C."/>
            <person name="Nybo J.L."/>
            <person name="Theobald S."/>
            <person name="Kildgaard S."/>
            <person name="Isbrandt T."/>
            <person name="Kuo A."/>
            <person name="Sato A."/>
            <person name="Lyhne E.K."/>
            <person name="Kogle M.E."/>
            <person name="Wiebenga A."/>
            <person name="Kun R.S."/>
            <person name="Lubbers R.J."/>
            <person name="Makela M.R."/>
            <person name="Barry K."/>
            <person name="Chovatia M."/>
            <person name="Clum A."/>
            <person name="Daum C."/>
            <person name="Haridas S."/>
            <person name="He G."/>
            <person name="LaButti K."/>
            <person name="Lipzen A."/>
            <person name="Mondo S."/>
            <person name="Riley R."/>
            <person name="Salamov A."/>
            <person name="Simmons B.A."/>
            <person name="Magnuson J.K."/>
            <person name="Henrissat B."/>
            <person name="Mortensen U.H."/>
            <person name="Larsen T.O."/>
            <person name="Devries R.P."/>
            <person name="Grigoriev I.V."/>
            <person name="Machida M."/>
            <person name="Baker S.E."/>
            <person name="Andersen M.R."/>
        </authorList>
    </citation>
    <scope>NUCLEOTIDE SEQUENCE [LARGE SCALE GENOMIC DNA]</scope>
    <source>
        <strain evidence="2 3">IBT 18842</strain>
    </source>
</reference>
<sequence length="168" mass="18710">MALVPANMSFPLEANDPLFYLCWRRQSCGWCLQGDAPCSWCAVTSTCVPNPSRFPILAPLHSSKICPLGSKERWELRAVPFGCNVSTFSFLTAIVAVLGTLVAIALGYHLVRVGRRMRQSLGHGKLGWGRLDWGRMRRGFFRHRAPEDVEGNHVRETGTERTPLLGGE</sequence>
<keyword evidence="3" id="KW-1185">Reference proteome</keyword>
<gene>
    <name evidence="2" type="ORF">BDV25DRAFT_133871</name>
</gene>
<evidence type="ECO:0000256" key="1">
    <source>
        <dbReference type="SAM" id="Phobius"/>
    </source>
</evidence>
<organism evidence="2 3">
    <name type="scientific">Aspergillus avenaceus</name>
    <dbReference type="NCBI Taxonomy" id="36643"/>
    <lineage>
        <taxon>Eukaryota</taxon>
        <taxon>Fungi</taxon>
        <taxon>Dikarya</taxon>
        <taxon>Ascomycota</taxon>
        <taxon>Pezizomycotina</taxon>
        <taxon>Eurotiomycetes</taxon>
        <taxon>Eurotiomycetidae</taxon>
        <taxon>Eurotiales</taxon>
        <taxon>Aspergillaceae</taxon>
        <taxon>Aspergillus</taxon>
        <taxon>Aspergillus subgen. Circumdati</taxon>
    </lineage>
</organism>
<proteinExistence type="predicted"/>
<keyword evidence="1" id="KW-0812">Transmembrane</keyword>
<dbReference type="AlphaFoldDB" id="A0A5N6TG95"/>
<feature type="transmembrane region" description="Helical" evidence="1">
    <location>
        <begin position="88"/>
        <end position="111"/>
    </location>
</feature>
<dbReference type="OrthoDB" id="5427091at2759"/>
<evidence type="ECO:0008006" key="4">
    <source>
        <dbReference type="Google" id="ProtNLM"/>
    </source>
</evidence>
<keyword evidence="1" id="KW-1133">Transmembrane helix</keyword>